<evidence type="ECO:0000313" key="2">
    <source>
        <dbReference type="EMBL" id="KAA1131217.1"/>
    </source>
</evidence>
<evidence type="ECO:0000313" key="3">
    <source>
        <dbReference type="Proteomes" id="UP000325313"/>
    </source>
</evidence>
<evidence type="ECO:0000256" key="1">
    <source>
        <dbReference type="SAM" id="MobiDB-lite"/>
    </source>
</evidence>
<dbReference type="Proteomes" id="UP000325313">
    <property type="component" value="Unassembled WGS sequence"/>
</dbReference>
<dbReference type="EMBL" id="VDEP01000104">
    <property type="protein sequence ID" value="KAA1131217.1"/>
    <property type="molecule type" value="Genomic_DNA"/>
</dbReference>
<protein>
    <submittedName>
        <fullName evidence="2">Uncharacterized protein</fullName>
    </submittedName>
</protein>
<feature type="compositionally biased region" description="Basic residues" evidence="1">
    <location>
        <begin position="461"/>
        <end position="471"/>
    </location>
</feature>
<feature type="compositionally biased region" description="Polar residues" evidence="1">
    <location>
        <begin position="161"/>
        <end position="174"/>
    </location>
</feature>
<gene>
    <name evidence="2" type="ORF">PGTUg99_024826</name>
</gene>
<feature type="compositionally biased region" description="Low complexity" evidence="1">
    <location>
        <begin position="287"/>
        <end position="300"/>
    </location>
</feature>
<name>A0A5B0S046_PUCGR</name>
<accession>A0A5B0S046</accession>
<dbReference type="AlphaFoldDB" id="A0A5B0S046"/>
<sequence length="506" mass="54723">MQRGHHLRSSNQTSDRYEARIRHLEDVVCLLLARADLDQISLGSSTPLIGSFRYSIDQGLVPVLSKRTLKALANDWLGVKPKRPVSPIKSNCCPMSTYRSPPSPQTQSLPTPSVASLADLTVSSDPLSSSRTVTAHQNKIATIVEPHESDWLLNSSTARASFTTNEATTPTTSRTSEDPKASTFKPPQHRQTRLLSDSAIAYGRLESPKAKNTHAIISAADDSLLTLFFPNPRTVPNSDASSAIILLKTPPLRSRSLDCFLSSNRPMSDDINRGLTKLKIQPSTGDPQSSCSTMNSSPPSENLDLKADNGLTLFLSKDNLTSATNHRTDTPAHSPVNAIIIVADDLLPTSFLANPAATSATDNTSNLTPPLVSTSPPDPTATTPLLTTIPVSTLPPEPAMPNCSSDSFDIAAIGSITVMEDSTAFKDPQLWAPSLSQAALENYKDIDDYLKTLEADETEMKKKKKKKKKKKTPDPTSIPDNPVRGDSEIFLSSLDTNREIFLSGLD</sequence>
<feature type="region of interest" description="Disordered" evidence="1">
    <location>
        <begin position="161"/>
        <end position="191"/>
    </location>
</feature>
<feature type="compositionally biased region" description="Polar residues" evidence="1">
    <location>
        <begin position="358"/>
        <end position="372"/>
    </location>
</feature>
<feature type="region of interest" description="Disordered" evidence="1">
    <location>
        <begin position="457"/>
        <end position="489"/>
    </location>
</feature>
<feature type="region of interest" description="Disordered" evidence="1">
    <location>
        <begin position="358"/>
        <end position="382"/>
    </location>
</feature>
<proteinExistence type="predicted"/>
<organism evidence="2 3">
    <name type="scientific">Puccinia graminis f. sp. tritici</name>
    <dbReference type="NCBI Taxonomy" id="56615"/>
    <lineage>
        <taxon>Eukaryota</taxon>
        <taxon>Fungi</taxon>
        <taxon>Dikarya</taxon>
        <taxon>Basidiomycota</taxon>
        <taxon>Pucciniomycotina</taxon>
        <taxon>Pucciniomycetes</taxon>
        <taxon>Pucciniales</taxon>
        <taxon>Pucciniaceae</taxon>
        <taxon>Puccinia</taxon>
    </lineage>
</organism>
<comment type="caution">
    <text evidence="2">The sequence shown here is derived from an EMBL/GenBank/DDBJ whole genome shotgun (WGS) entry which is preliminary data.</text>
</comment>
<reference evidence="2 3" key="1">
    <citation type="submission" date="2019-05" db="EMBL/GenBank/DDBJ databases">
        <title>Emergence of the Ug99 lineage of the wheat stem rust pathogen through somatic hybridization.</title>
        <authorList>
            <person name="Li F."/>
            <person name="Upadhyaya N.M."/>
            <person name="Sperschneider J."/>
            <person name="Matny O."/>
            <person name="Nguyen-Phuc H."/>
            <person name="Mago R."/>
            <person name="Raley C."/>
            <person name="Miller M.E."/>
            <person name="Silverstein K.A.T."/>
            <person name="Henningsen E."/>
            <person name="Hirsch C.D."/>
            <person name="Visser B."/>
            <person name="Pretorius Z.A."/>
            <person name="Steffenson B.J."/>
            <person name="Schwessinger B."/>
            <person name="Dodds P.N."/>
            <person name="Figueroa M."/>
        </authorList>
    </citation>
    <scope>NUCLEOTIDE SEQUENCE [LARGE SCALE GENOMIC DNA]</scope>
    <source>
        <strain evidence="2 3">Ug99</strain>
    </source>
</reference>
<feature type="region of interest" description="Disordered" evidence="1">
    <location>
        <begin position="279"/>
        <end position="304"/>
    </location>
</feature>